<dbReference type="PRINTS" id="PR00237">
    <property type="entry name" value="GPCRRHODOPSN"/>
</dbReference>
<dbReference type="PANTHER" id="PTHR24248">
    <property type="entry name" value="ADRENERGIC RECEPTOR-RELATED G-PROTEIN COUPLED RECEPTOR"/>
    <property type="match status" value="1"/>
</dbReference>
<feature type="transmembrane region" description="Helical" evidence="11">
    <location>
        <begin position="118"/>
        <end position="139"/>
    </location>
</feature>
<feature type="transmembrane region" description="Helical" evidence="11">
    <location>
        <begin position="36"/>
        <end position="56"/>
    </location>
</feature>
<comment type="similarity">
    <text evidence="9">Belongs to the G-protein coupled receptor 1 family.</text>
</comment>
<keyword evidence="7 9" id="KW-0675">Receptor</keyword>
<evidence type="ECO:0000256" key="1">
    <source>
        <dbReference type="ARBA" id="ARBA00004651"/>
    </source>
</evidence>
<reference evidence="13" key="1">
    <citation type="journal article" date="2023" name="G3 (Bethesda)">
        <title>A reference genome for the long-term kleptoplast-retaining sea slug Elysia crispata morphotype clarki.</title>
        <authorList>
            <person name="Eastman K.E."/>
            <person name="Pendleton A.L."/>
            <person name="Shaikh M.A."/>
            <person name="Suttiyut T."/>
            <person name="Ogas R."/>
            <person name="Tomko P."/>
            <person name="Gavelis G."/>
            <person name="Widhalm J.R."/>
            <person name="Wisecaver J.H."/>
        </authorList>
    </citation>
    <scope>NUCLEOTIDE SEQUENCE</scope>
    <source>
        <strain evidence="13">ECLA1</strain>
    </source>
</reference>
<dbReference type="PANTHER" id="PTHR24248:SF192">
    <property type="entry name" value="G-PROTEIN COUPLED RECEPTORS FAMILY 1 PROFILE DOMAIN-CONTAINING PROTEIN"/>
    <property type="match status" value="1"/>
</dbReference>
<feature type="transmembrane region" description="Helical" evidence="11">
    <location>
        <begin position="76"/>
        <end position="97"/>
    </location>
</feature>
<dbReference type="GO" id="GO:0004930">
    <property type="term" value="F:G protein-coupled receptor activity"/>
    <property type="evidence" value="ECO:0007669"/>
    <property type="project" value="UniProtKB-KW"/>
</dbReference>
<feature type="compositionally biased region" description="Low complexity" evidence="10">
    <location>
        <begin position="476"/>
        <end position="495"/>
    </location>
</feature>
<name>A0AAE1B2A6_9GAST</name>
<organism evidence="13 14">
    <name type="scientific">Elysia crispata</name>
    <name type="common">lettuce slug</name>
    <dbReference type="NCBI Taxonomy" id="231223"/>
    <lineage>
        <taxon>Eukaryota</taxon>
        <taxon>Metazoa</taxon>
        <taxon>Spiralia</taxon>
        <taxon>Lophotrochozoa</taxon>
        <taxon>Mollusca</taxon>
        <taxon>Gastropoda</taxon>
        <taxon>Heterobranchia</taxon>
        <taxon>Euthyneura</taxon>
        <taxon>Panpulmonata</taxon>
        <taxon>Sacoglossa</taxon>
        <taxon>Placobranchoidea</taxon>
        <taxon>Plakobranchidae</taxon>
        <taxon>Elysia</taxon>
    </lineage>
</organism>
<keyword evidence="8 9" id="KW-0807">Transducer</keyword>
<evidence type="ECO:0000256" key="10">
    <source>
        <dbReference type="SAM" id="MobiDB-lite"/>
    </source>
</evidence>
<keyword evidence="2" id="KW-1003">Cell membrane</keyword>
<evidence type="ECO:0000256" key="6">
    <source>
        <dbReference type="ARBA" id="ARBA00023136"/>
    </source>
</evidence>
<evidence type="ECO:0000313" key="14">
    <source>
        <dbReference type="Proteomes" id="UP001283361"/>
    </source>
</evidence>
<gene>
    <name evidence="13" type="ORF">RRG08_034624</name>
</gene>
<dbReference type="Pfam" id="PF00001">
    <property type="entry name" value="7tm_1"/>
    <property type="match status" value="1"/>
</dbReference>
<evidence type="ECO:0000259" key="12">
    <source>
        <dbReference type="PROSITE" id="PS50262"/>
    </source>
</evidence>
<dbReference type="GO" id="GO:0005886">
    <property type="term" value="C:plasma membrane"/>
    <property type="evidence" value="ECO:0007669"/>
    <property type="project" value="UniProtKB-SubCell"/>
</dbReference>
<sequence length="589" mass="64967">MTLLGVPLAASIITVNIITLVTLYRTPGLHTSSNAFMASLAVSDLIVGVALVPFSIAFTPLNRSGGFDFHKRLCHLLMGGCLGMAVVSTLHMTLIAIDRYIYIVWPYLYLRLVTRRTVVCSISVVWLIGIVFFICPQLIGRMDTKKCTFQNLPVGYSVYSICSVYAISATVNIVLYSCIFKTASNQRRALDTPRVSFLKNVSRNNSYIDSTDQHNCTGERNEANEKPLNFDSDKGACSSHSEQLACSKQFNVLNILKHSKGLINKSTHSGLCAYFLKPQKSYNVKGCKNEQVNYSYMGEPIPTTHTLGNHGLKTQCHILTGAIGGGKQNPVYNVDNKLDMSRIDSKSKLNTITPMATNTFSATFAIDANKAVNIDFDKEIELQNLKAPGNYEATRNLKMQRWNTVSNTLESDHVTAVSKVQKEYVVTDRVVFYPKLSYPNTILPHETSASSITDPVGPSSSTVSSKTALTQITTSLPTTTTPTTPMTTNSTTIPNAERKPDSPIKSRTQRSLALVMVLFFVHLVCITPAVIFLAVTLHVDFSKYALLGKSLSLLAFSNSGINFVVFLILQKPFRKAVARQLVFFKMQTI</sequence>
<keyword evidence="4 11" id="KW-1133">Transmembrane helix</keyword>
<feature type="transmembrane region" description="Helical" evidence="11">
    <location>
        <begin position="551"/>
        <end position="569"/>
    </location>
</feature>
<proteinExistence type="inferred from homology"/>
<dbReference type="Proteomes" id="UP001283361">
    <property type="component" value="Unassembled WGS sequence"/>
</dbReference>
<keyword evidence="3 9" id="KW-0812">Transmembrane</keyword>
<keyword evidence="5 9" id="KW-0297">G-protein coupled receptor</keyword>
<evidence type="ECO:0000256" key="3">
    <source>
        <dbReference type="ARBA" id="ARBA00022692"/>
    </source>
</evidence>
<evidence type="ECO:0000256" key="11">
    <source>
        <dbReference type="SAM" id="Phobius"/>
    </source>
</evidence>
<dbReference type="Gene3D" id="1.20.1070.10">
    <property type="entry name" value="Rhodopsin 7-helix transmembrane proteins"/>
    <property type="match status" value="2"/>
</dbReference>
<evidence type="ECO:0000256" key="8">
    <source>
        <dbReference type="ARBA" id="ARBA00023224"/>
    </source>
</evidence>
<comment type="caution">
    <text evidence="13">The sequence shown here is derived from an EMBL/GenBank/DDBJ whole genome shotgun (WGS) entry which is preliminary data.</text>
</comment>
<dbReference type="InterPro" id="IPR017452">
    <property type="entry name" value="GPCR_Rhodpsn_7TM"/>
</dbReference>
<feature type="transmembrane region" description="Helical" evidence="11">
    <location>
        <begin position="6"/>
        <end position="24"/>
    </location>
</feature>
<accession>A0AAE1B2A6</accession>
<dbReference type="AlphaFoldDB" id="A0AAE1B2A6"/>
<dbReference type="PROSITE" id="PS00237">
    <property type="entry name" value="G_PROTEIN_RECEP_F1_1"/>
    <property type="match status" value="1"/>
</dbReference>
<evidence type="ECO:0000256" key="7">
    <source>
        <dbReference type="ARBA" id="ARBA00023170"/>
    </source>
</evidence>
<dbReference type="PROSITE" id="PS50262">
    <property type="entry name" value="G_PROTEIN_RECEP_F1_2"/>
    <property type="match status" value="1"/>
</dbReference>
<evidence type="ECO:0000256" key="4">
    <source>
        <dbReference type="ARBA" id="ARBA00022989"/>
    </source>
</evidence>
<comment type="subcellular location">
    <subcellularLocation>
        <location evidence="1">Cell membrane</location>
        <topology evidence="1">Multi-pass membrane protein</topology>
    </subcellularLocation>
</comment>
<feature type="transmembrane region" description="Helical" evidence="11">
    <location>
        <begin position="154"/>
        <end position="179"/>
    </location>
</feature>
<keyword evidence="6 11" id="KW-0472">Membrane</keyword>
<evidence type="ECO:0000256" key="2">
    <source>
        <dbReference type="ARBA" id="ARBA00022475"/>
    </source>
</evidence>
<dbReference type="SUPFAM" id="SSF81321">
    <property type="entry name" value="Family A G protein-coupled receptor-like"/>
    <property type="match status" value="1"/>
</dbReference>
<keyword evidence="14" id="KW-1185">Reference proteome</keyword>
<protein>
    <recommendedName>
        <fullName evidence="12">G-protein coupled receptors family 1 profile domain-containing protein</fullName>
    </recommendedName>
</protein>
<evidence type="ECO:0000313" key="13">
    <source>
        <dbReference type="EMBL" id="KAK3798064.1"/>
    </source>
</evidence>
<evidence type="ECO:0000256" key="9">
    <source>
        <dbReference type="RuleBase" id="RU000688"/>
    </source>
</evidence>
<dbReference type="EMBL" id="JAWDGP010000724">
    <property type="protein sequence ID" value="KAK3798064.1"/>
    <property type="molecule type" value="Genomic_DNA"/>
</dbReference>
<feature type="region of interest" description="Disordered" evidence="10">
    <location>
        <begin position="476"/>
        <end position="504"/>
    </location>
</feature>
<dbReference type="InterPro" id="IPR000276">
    <property type="entry name" value="GPCR_Rhodpsn"/>
</dbReference>
<feature type="transmembrane region" description="Helical" evidence="11">
    <location>
        <begin position="512"/>
        <end position="539"/>
    </location>
</feature>
<feature type="domain" description="G-protein coupled receptors family 1 profile" evidence="12">
    <location>
        <begin position="15"/>
        <end position="566"/>
    </location>
</feature>
<evidence type="ECO:0000256" key="5">
    <source>
        <dbReference type="ARBA" id="ARBA00023040"/>
    </source>
</evidence>